<feature type="compositionally biased region" description="Low complexity" evidence="1">
    <location>
        <begin position="79"/>
        <end position="89"/>
    </location>
</feature>
<gene>
    <name evidence="3" type="primary">20348067</name>
    <name evidence="2" type="ORF">GGTG_07609</name>
</gene>
<dbReference type="GeneID" id="20348067"/>
<reference evidence="3" key="5">
    <citation type="submission" date="2018-04" db="UniProtKB">
        <authorList>
            <consortium name="EnsemblFungi"/>
        </authorList>
    </citation>
    <scope>IDENTIFICATION</scope>
    <source>
        <strain evidence="3">R3-111a-1</strain>
    </source>
</reference>
<reference evidence="3" key="4">
    <citation type="journal article" date="2015" name="G3 (Bethesda)">
        <title>Genome sequences of three phytopathogenic species of the Magnaporthaceae family of fungi.</title>
        <authorList>
            <person name="Okagaki L.H."/>
            <person name="Nunes C.C."/>
            <person name="Sailsbery J."/>
            <person name="Clay B."/>
            <person name="Brown D."/>
            <person name="John T."/>
            <person name="Oh Y."/>
            <person name="Young N."/>
            <person name="Fitzgerald M."/>
            <person name="Haas B.J."/>
            <person name="Zeng Q."/>
            <person name="Young S."/>
            <person name="Adiconis X."/>
            <person name="Fan L."/>
            <person name="Levin J.Z."/>
            <person name="Mitchell T.K."/>
            <person name="Okubara P.A."/>
            <person name="Farman M.L."/>
            <person name="Kohn L.M."/>
            <person name="Birren B."/>
            <person name="Ma L.-J."/>
            <person name="Dean R.A."/>
        </authorList>
    </citation>
    <scope>NUCLEOTIDE SEQUENCE</scope>
    <source>
        <strain evidence="3">R3-111a-1</strain>
    </source>
</reference>
<dbReference type="EnsemblFungi" id="EJT73753">
    <property type="protein sequence ID" value="EJT73753"/>
    <property type="gene ID" value="GGTG_07609"/>
</dbReference>
<organism evidence="2">
    <name type="scientific">Gaeumannomyces tritici (strain R3-111a-1)</name>
    <name type="common">Wheat and barley take-all root rot fungus</name>
    <name type="synonym">Gaeumannomyces graminis var. tritici</name>
    <dbReference type="NCBI Taxonomy" id="644352"/>
    <lineage>
        <taxon>Eukaryota</taxon>
        <taxon>Fungi</taxon>
        <taxon>Dikarya</taxon>
        <taxon>Ascomycota</taxon>
        <taxon>Pezizomycotina</taxon>
        <taxon>Sordariomycetes</taxon>
        <taxon>Sordariomycetidae</taxon>
        <taxon>Magnaporthales</taxon>
        <taxon>Magnaporthaceae</taxon>
        <taxon>Gaeumannomyces</taxon>
    </lineage>
</organism>
<reference evidence="2" key="3">
    <citation type="submission" date="2010-09" db="EMBL/GenBank/DDBJ databases">
        <title>Annotation of Gaeumannomyces graminis var. tritici R3-111a-1.</title>
        <authorList>
            <consortium name="The Broad Institute Genome Sequencing Platform"/>
            <person name="Ma L.-J."/>
            <person name="Dead R."/>
            <person name="Young S.K."/>
            <person name="Zeng Q."/>
            <person name="Gargeya S."/>
            <person name="Fitzgerald M."/>
            <person name="Haas B."/>
            <person name="Abouelleil A."/>
            <person name="Alvarado L."/>
            <person name="Arachchi H.M."/>
            <person name="Berlin A."/>
            <person name="Brown A."/>
            <person name="Chapman S.B."/>
            <person name="Chen Z."/>
            <person name="Dunbar C."/>
            <person name="Freedman E."/>
            <person name="Gearin G."/>
            <person name="Gellesch M."/>
            <person name="Goldberg J."/>
            <person name="Griggs A."/>
            <person name="Gujja S."/>
            <person name="Heiman D."/>
            <person name="Howarth C."/>
            <person name="Larson L."/>
            <person name="Lui A."/>
            <person name="MacDonald P.J.P."/>
            <person name="Mehta T."/>
            <person name="Montmayeur A."/>
            <person name="Murphy C."/>
            <person name="Neiman D."/>
            <person name="Pearson M."/>
            <person name="Priest M."/>
            <person name="Roberts A."/>
            <person name="Saif S."/>
            <person name="Shea T."/>
            <person name="Shenoy N."/>
            <person name="Sisk P."/>
            <person name="Stolte C."/>
            <person name="Sykes S."/>
            <person name="Yandava C."/>
            <person name="Wortman J."/>
            <person name="Nusbaum C."/>
            <person name="Birren B."/>
        </authorList>
    </citation>
    <scope>NUCLEOTIDE SEQUENCE</scope>
    <source>
        <strain evidence="2">R3-111a-1</strain>
    </source>
</reference>
<dbReference type="RefSeq" id="XP_009223697.1">
    <property type="nucleotide sequence ID" value="XM_009225433.1"/>
</dbReference>
<evidence type="ECO:0000313" key="2">
    <source>
        <dbReference type="EMBL" id="EJT73753.1"/>
    </source>
</evidence>
<dbReference type="eggNOG" id="ENOG502RNBS">
    <property type="taxonomic scope" value="Eukaryota"/>
</dbReference>
<protein>
    <submittedName>
        <fullName evidence="2 3">Uncharacterized protein</fullName>
    </submittedName>
</protein>
<proteinExistence type="predicted"/>
<feature type="compositionally biased region" description="Polar residues" evidence="1">
    <location>
        <begin position="19"/>
        <end position="38"/>
    </location>
</feature>
<evidence type="ECO:0000256" key="1">
    <source>
        <dbReference type="SAM" id="MobiDB-lite"/>
    </source>
</evidence>
<dbReference type="AlphaFoldDB" id="J3P261"/>
<feature type="region of interest" description="Disordered" evidence="1">
    <location>
        <begin position="62"/>
        <end position="89"/>
    </location>
</feature>
<evidence type="ECO:0000313" key="3">
    <source>
        <dbReference type="EnsemblFungi" id="EJT73753"/>
    </source>
</evidence>
<dbReference type="VEuPathDB" id="FungiDB:GGTG_07609"/>
<accession>J3P261</accession>
<reference evidence="4" key="1">
    <citation type="submission" date="2010-07" db="EMBL/GenBank/DDBJ databases">
        <title>The genome sequence of Gaeumannomyces graminis var. tritici strain R3-111a-1.</title>
        <authorList>
            <consortium name="The Broad Institute Genome Sequencing Platform"/>
            <person name="Ma L.-J."/>
            <person name="Dead R."/>
            <person name="Young S."/>
            <person name="Zeng Q."/>
            <person name="Koehrsen M."/>
            <person name="Alvarado L."/>
            <person name="Berlin A."/>
            <person name="Chapman S.B."/>
            <person name="Chen Z."/>
            <person name="Freedman E."/>
            <person name="Gellesch M."/>
            <person name="Goldberg J."/>
            <person name="Griggs A."/>
            <person name="Gujja S."/>
            <person name="Heilman E.R."/>
            <person name="Heiman D."/>
            <person name="Hepburn T."/>
            <person name="Howarth C."/>
            <person name="Jen D."/>
            <person name="Larson L."/>
            <person name="Mehta T."/>
            <person name="Neiman D."/>
            <person name="Pearson M."/>
            <person name="Roberts A."/>
            <person name="Saif S."/>
            <person name="Shea T."/>
            <person name="Shenoy N."/>
            <person name="Sisk P."/>
            <person name="Stolte C."/>
            <person name="Sykes S."/>
            <person name="Walk T."/>
            <person name="White J."/>
            <person name="Yandava C."/>
            <person name="Haas B."/>
            <person name="Nusbaum C."/>
            <person name="Birren B."/>
        </authorList>
    </citation>
    <scope>NUCLEOTIDE SEQUENCE [LARGE SCALE GENOMIC DNA]</scope>
    <source>
        <strain evidence="4">R3-111a-1</strain>
    </source>
</reference>
<dbReference type="Proteomes" id="UP000006039">
    <property type="component" value="Unassembled WGS sequence"/>
</dbReference>
<reference evidence="2" key="2">
    <citation type="submission" date="2010-07" db="EMBL/GenBank/DDBJ databases">
        <authorList>
            <consortium name="The Broad Institute Genome Sequencing Platform"/>
            <consortium name="Broad Institute Genome Sequencing Center for Infectious Disease"/>
            <person name="Ma L.-J."/>
            <person name="Dead R."/>
            <person name="Young S."/>
            <person name="Zeng Q."/>
            <person name="Koehrsen M."/>
            <person name="Alvarado L."/>
            <person name="Berlin A."/>
            <person name="Chapman S.B."/>
            <person name="Chen Z."/>
            <person name="Freedman E."/>
            <person name="Gellesch M."/>
            <person name="Goldberg J."/>
            <person name="Griggs A."/>
            <person name="Gujja S."/>
            <person name="Heilman E.R."/>
            <person name="Heiman D."/>
            <person name="Hepburn T."/>
            <person name="Howarth C."/>
            <person name="Jen D."/>
            <person name="Larson L."/>
            <person name="Mehta T."/>
            <person name="Neiman D."/>
            <person name="Pearson M."/>
            <person name="Roberts A."/>
            <person name="Saif S."/>
            <person name="Shea T."/>
            <person name="Shenoy N."/>
            <person name="Sisk P."/>
            <person name="Stolte C."/>
            <person name="Sykes S."/>
            <person name="Walk T."/>
            <person name="White J."/>
            <person name="Yandava C."/>
            <person name="Haas B."/>
            <person name="Nusbaum C."/>
            <person name="Birren B."/>
        </authorList>
    </citation>
    <scope>NUCLEOTIDE SEQUENCE</scope>
    <source>
        <strain evidence="2">R3-111a-1</strain>
    </source>
</reference>
<feature type="region of interest" description="Disordered" evidence="1">
    <location>
        <begin position="15"/>
        <end position="45"/>
    </location>
</feature>
<evidence type="ECO:0000313" key="4">
    <source>
        <dbReference type="Proteomes" id="UP000006039"/>
    </source>
</evidence>
<name>J3P261_GAET3</name>
<dbReference type="OrthoDB" id="5082365at2759"/>
<dbReference type="HOGENOM" id="CLU_1147251_0_0_1"/>
<sequence>MGRAGRYDPRLAAMVGPVTSRSRSRTGFPSAPATTVEKSTPRPLPRRAAKFALVADAPRLGAHGREELTTRQGTATEAVVSGPPTRRTRRGVVGVHEGCMRWGLGHLLSYHHDPNTSSHQQASLRLPSANTFDFTSPIGRSISFLIQPFPHHPNPPIAAFKYQPTPTANMQLKTLLVIAFTGLAMAAPQARKKTQAERVAAGRERGLICNESGRNDGIVLCGDGQSGETCFINKAGGGNCLF</sequence>
<keyword evidence="4" id="KW-1185">Reference proteome</keyword>
<dbReference type="EMBL" id="GL385398">
    <property type="protein sequence ID" value="EJT73753.1"/>
    <property type="molecule type" value="Genomic_DNA"/>
</dbReference>